<dbReference type="AlphaFoldDB" id="A0A8S9ZFA4"/>
<keyword evidence="2" id="KW-1185">Reference proteome</keyword>
<accession>A0A8S9ZFA4</accession>
<dbReference type="SUPFAM" id="SSF46565">
    <property type="entry name" value="Chaperone J-domain"/>
    <property type="match status" value="1"/>
</dbReference>
<dbReference type="Gene3D" id="1.10.287.110">
    <property type="entry name" value="DnaJ domain"/>
    <property type="match status" value="1"/>
</dbReference>
<dbReference type="InterPro" id="IPR036869">
    <property type="entry name" value="J_dom_sf"/>
</dbReference>
<dbReference type="GO" id="GO:0005737">
    <property type="term" value="C:cytoplasm"/>
    <property type="evidence" value="ECO:0007669"/>
    <property type="project" value="TreeGrafter"/>
</dbReference>
<dbReference type="PANTHER" id="PTHR23172">
    <property type="entry name" value="AUXILIN/CYCLIN G-ASSOCIATED KINASE-RELATED"/>
    <property type="match status" value="1"/>
</dbReference>
<evidence type="ECO:0000313" key="2">
    <source>
        <dbReference type="Proteomes" id="UP000605970"/>
    </source>
</evidence>
<sequence>MIDIHFLDNKASENMPKTSLNFDSFDDLLASQGFISTSKQSNKTLSELAKERDAKELDPLTLKIKDWTDGKQRNIRALLGSLSHILWDEAKVAWHQPSVAELFAHDMVKKYYRRACLIVHPDKQIGTINELLAKAIFTELNDAWNEFTK</sequence>
<dbReference type="GO" id="GO:0031982">
    <property type="term" value="C:vesicle"/>
    <property type="evidence" value="ECO:0007669"/>
    <property type="project" value="TreeGrafter"/>
</dbReference>
<dbReference type="GO" id="GO:0016301">
    <property type="term" value="F:kinase activity"/>
    <property type="evidence" value="ECO:0007669"/>
    <property type="project" value="UniProtKB-KW"/>
</dbReference>
<name>A0A8S9ZFA4_9BILA</name>
<dbReference type="PANTHER" id="PTHR23172:SF19">
    <property type="entry name" value="J DOMAIN-CONTAINING PROTEIN"/>
    <property type="match status" value="1"/>
</dbReference>
<dbReference type="GO" id="GO:0072318">
    <property type="term" value="P:clathrin coat disassembly"/>
    <property type="evidence" value="ECO:0007669"/>
    <property type="project" value="TreeGrafter"/>
</dbReference>
<reference evidence="1" key="1">
    <citation type="journal article" date="2020" name="Ecol. Evol.">
        <title>Genome structure and content of the rice root-knot nematode (Meloidogyne graminicola).</title>
        <authorList>
            <person name="Phan N.T."/>
            <person name="Danchin E.G.J."/>
            <person name="Klopp C."/>
            <person name="Perfus-Barbeoch L."/>
            <person name="Kozlowski D.K."/>
            <person name="Koutsovoulos G.D."/>
            <person name="Lopez-Roques C."/>
            <person name="Bouchez O."/>
            <person name="Zahm M."/>
            <person name="Besnard G."/>
            <person name="Bellafiore S."/>
        </authorList>
    </citation>
    <scope>NUCLEOTIDE SEQUENCE</scope>
    <source>
        <strain evidence="1">VN-18</strain>
    </source>
</reference>
<dbReference type="EMBL" id="JABEBT010000117">
    <property type="protein sequence ID" value="KAF7631136.1"/>
    <property type="molecule type" value="Genomic_DNA"/>
</dbReference>
<dbReference type="GO" id="GO:0072583">
    <property type="term" value="P:clathrin-dependent endocytosis"/>
    <property type="evidence" value="ECO:0007669"/>
    <property type="project" value="TreeGrafter"/>
</dbReference>
<dbReference type="CDD" id="cd06257">
    <property type="entry name" value="DnaJ"/>
    <property type="match status" value="1"/>
</dbReference>
<comment type="caution">
    <text evidence="1">The sequence shown here is derived from an EMBL/GenBank/DDBJ whole genome shotgun (WGS) entry which is preliminary data.</text>
</comment>
<organism evidence="1 2">
    <name type="scientific">Meloidogyne graminicola</name>
    <dbReference type="NCBI Taxonomy" id="189291"/>
    <lineage>
        <taxon>Eukaryota</taxon>
        <taxon>Metazoa</taxon>
        <taxon>Ecdysozoa</taxon>
        <taxon>Nematoda</taxon>
        <taxon>Chromadorea</taxon>
        <taxon>Rhabditida</taxon>
        <taxon>Tylenchina</taxon>
        <taxon>Tylenchomorpha</taxon>
        <taxon>Tylenchoidea</taxon>
        <taxon>Meloidogynidae</taxon>
        <taxon>Meloidogyninae</taxon>
        <taxon>Meloidogyne</taxon>
    </lineage>
</organism>
<dbReference type="InterPro" id="IPR001623">
    <property type="entry name" value="DnaJ_domain"/>
</dbReference>
<dbReference type="FunFam" id="1.10.287.110:FF:000002">
    <property type="entry name" value="putative tyrosine-protein phosphatase auxilin isoform X2"/>
    <property type="match status" value="1"/>
</dbReference>
<evidence type="ECO:0000313" key="1">
    <source>
        <dbReference type="EMBL" id="KAF7631136.1"/>
    </source>
</evidence>
<protein>
    <submittedName>
        <fullName evidence="1">Protein kinase domain-containing protein</fullName>
    </submittedName>
</protein>
<gene>
    <name evidence="1" type="ORF">Mgra_00008630</name>
</gene>
<dbReference type="GO" id="GO:0030276">
    <property type="term" value="F:clathrin binding"/>
    <property type="evidence" value="ECO:0007669"/>
    <property type="project" value="TreeGrafter"/>
</dbReference>
<proteinExistence type="predicted"/>
<keyword evidence="1" id="KW-0418">Kinase</keyword>
<dbReference type="Proteomes" id="UP000605970">
    <property type="component" value="Unassembled WGS sequence"/>
</dbReference>
<keyword evidence="1" id="KW-0808">Transferase</keyword>